<dbReference type="AlphaFoldDB" id="A0A1H5EN76"/>
<keyword evidence="1" id="KW-0472">Membrane</keyword>
<feature type="transmembrane region" description="Helical" evidence="1">
    <location>
        <begin position="79"/>
        <end position="103"/>
    </location>
</feature>
<feature type="transmembrane region" description="Helical" evidence="1">
    <location>
        <begin position="21"/>
        <end position="40"/>
    </location>
</feature>
<sequence length="322" mass="34227">MAMALLRKQHHAAQQSRPLPHLGILVASGSLALAFVMAFHSRLPDIAGLGLIVDSGLIWFGTLIPVLGLLAIMARRKRLAIAVMVPAVIWSFMFLPGMVPLAWSAPATSATSLTVASQNVQAGSGTAADSARVLAATAAEVVALQEIDGASRSAVDAELNPHYEFSYRIGTVGLWSNYPILNARPEGLGLGWNRALSADLQTPAGLVRIYVVHAASARPFQHSDRDTMLANLAQTISEDPSGKVIAVGDFNAASTDRHFSLLTQHLNEPLQDNPLAGFSWPVSPLPVTRLDHILQRGMSATSNSLMPAGDSDHLAIRASFNL</sequence>
<feature type="domain" description="Endonuclease/exonuclease/phosphatase" evidence="2">
    <location>
        <begin position="117"/>
        <end position="313"/>
    </location>
</feature>
<keyword evidence="1" id="KW-0812">Transmembrane</keyword>
<reference evidence="3 4" key="1">
    <citation type="submission" date="2016-10" db="EMBL/GenBank/DDBJ databases">
        <authorList>
            <person name="de Groot N.N."/>
        </authorList>
    </citation>
    <scope>NUCLEOTIDE SEQUENCE [LARGE SCALE GENOMIC DNA]</scope>
    <source>
        <strain evidence="3 4">DSM 22274</strain>
    </source>
</reference>
<name>A0A1H5EN76_9MICC</name>
<evidence type="ECO:0000313" key="3">
    <source>
        <dbReference type="EMBL" id="SED92582.1"/>
    </source>
</evidence>
<keyword evidence="1" id="KW-1133">Transmembrane helix</keyword>
<dbReference type="Gene3D" id="3.60.10.10">
    <property type="entry name" value="Endonuclease/exonuclease/phosphatase"/>
    <property type="match status" value="1"/>
</dbReference>
<dbReference type="GO" id="GO:0003824">
    <property type="term" value="F:catalytic activity"/>
    <property type="evidence" value="ECO:0007669"/>
    <property type="project" value="InterPro"/>
</dbReference>
<gene>
    <name evidence="3" type="ORF">SAMN04489740_0295</name>
</gene>
<accession>A0A1H5EN76</accession>
<evidence type="ECO:0000259" key="2">
    <source>
        <dbReference type="Pfam" id="PF03372"/>
    </source>
</evidence>
<dbReference type="EMBL" id="FNTV01000001">
    <property type="protein sequence ID" value="SED92582.1"/>
    <property type="molecule type" value="Genomic_DNA"/>
</dbReference>
<evidence type="ECO:0000313" key="4">
    <source>
        <dbReference type="Proteomes" id="UP000182725"/>
    </source>
</evidence>
<feature type="transmembrane region" description="Helical" evidence="1">
    <location>
        <begin position="46"/>
        <end position="72"/>
    </location>
</feature>
<dbReference type="Pfam" id="PF03372">
    <property type="entry name" value="Exo_endo_phos"/>
    <property type="match status" value="1"/>
</dbReference>
<evidence type="ECO:0000256" key="1">
    <source>
        <dbReference type="SAM" id="Phobius"/>
    </source>
</evidence>
<proteinExistence type="predicted"/>
<dbReference type="SUPFAM" id="SSF56219">
    <property type="entry name" value="DNase I-like"/>
    <property type="match status" value="1"/>
</dbReference>
<organism evidence="3 4">
    <name type="scientific">Arthrobacter alpinus</name>
    <dbReference type="NCBI Taxonomy" id="656366"/>
    <lineage>
        <taxon>Bacteria</taxon>
        <taxon>Bacillati</taxon>
        <taxon>Actinomycetota</taxon>
        <taxon>Actinomycetes</taxon>
        <taxon>Micrococcales</taxon>
        <taxon>Micrococcaceae</taxon>
        <taxon>Arthrobacter</taxon>
    </lineage>
</organism>
<dbReference type="InterPro" id="IPR036691">
    <property type="entry name" value="Endo/exonu/phosph_ase_sf"/>
</dbReference>
<protein>
    <submittedName>
        <fullName evidence="3">Vancomycin resistance protein VanJ</fullName>
    </submittedName>
</protein>
<dbReference type="InterPro" id="IPR005135">
    <property type="entry name" value="Endo/exonuclease/phosphatase"/>
</dbReference>
<dbReference type="Proteomes" id="UP000182725">
    <property type="component" value="Unassembled WGS sequence"/>
</dbReference>